<dbReference type="Gene3D" id="1.10.357.10">
    <property type="entry name" value="Tetracycline Repressor, domain 2"/>
    <property type="match status" value="1"/>
</dbReference>
<keyword evidence="1 2" id="KW-0238">DNA-binding</keyword>
<dbReference type="OrthoDB" id="881297at2"/>
<evidence type="ECO:0000259" key="3">
    <source>
        <dbReference type="PROSITE" id="PS50977"/>
    </source>
</evidence>
<dbReference type="Pfam" id="PF00440">
    <property type="entry name" value="TetR_N"/>
    <property type="match status" value="1"/>
</dbReference>
<dbReference type="PROSITE" id="PS01081">
    <property type="entry name" value="HTH_TETR_1"/>
    <property type="match status" value="1"/>
</dbReference>
<feature type="DNA-binding region" description="H-T-H motif" evidence="2">
    <location>
        <begin position="33"/>
        <end position="52"/>
    </location>
</feature>
<reference evidence="4" key="1">
    <citation type="submission" date="2016-10" db="EMBL/GenBank/DDBJ databases">
        <authorList>
            <person name="See-Too W.S."/>
        </authorList>
    </citation>
    <scope>NUCLEOTIDE SEQUENCE</scope>
    <source>
        <strain evidence="4">L10.15</strain>
    </source>
</reference>
<protein>
    <submittedName>
        <fullName evidence="4">TetR family transcriptional regulator</fullName>
    </submittedName>
</protein>
<dbReference type="AlphaFoldDB" id="A0A1B1RX11"/>
<dbReference type="InterPro" id="IPR023772">
    <property type="entry name" value="DNA-bd_HTH_TetR-type_CS"/>
</dbReference>
<dbReference type="EMBL" id="CP016540">
    <property type="protein sequence ID" value="ANU25477.1"/>
    <property type="molecule type" value="Genomic_DNA"/>
</dbReference>
<dbReference type="InterPro" id="IPR001647">
    <property type="entry name" value="HTH_TetR"/>
</dbReference>
<evidence type="ECO:0000256" key="2">
    <source>
        <dbReference type="PROSITE-ProRule" id="PRU00335"/>
    </source>
</evidence>
<dbReference type="STRING" id="1302659.I858_000090"/>
<keyword evidence="5" id="KW-1185">Reference proteome</keyword>
<dbReference type="PROSITE" id="PS50977">
    <property type="entry name" value="HTH_TETR_2"/>
    <property type="match status" value="1"/>
</dbReference>
<dbReference type="GO" id="GO:0003677">
    <property type="term" value="F:DNA binding"/>
    <property type="evidence" value="ECO:0007669"/>
    <property type="project" value="UniProtKB-UniRule"/>
</dbReference>
<dbReference type="RefSeq" id="WP_065524069.1">
    <property type="nucleotide sequence ID" value="NZ_CP016540.2"/>
</dbReference>
<proteinExistence type="predicted"/>
<gene>
    <name evidence="4" type="ORF">I858_000090</name>
</gene>
<name>A0A1B1RX11_9BACL</name>
<evidence type="ECO:0000313" key="5">
    <source>
        <dbReference type="Proteomes" id="UP000053354"/>
    </source>
</evidence>
<dbReference type="KEGG" id="pll:I858_000090"/>
<accession>A0A1B1RX11</accession>
<dbReference type="InterPro" id="IPR009057">
    <property type="entry name" value="Homeodomain-like_sf"/>
</dbReference>
<evidence type="ECO:0000256" key="1">
    <source>
        <dbReference type="ARBA" id="ARBA00023125"/>
    </source>
</evidence>
<dbReference type="Proteomes" id="UP000053354">
    <property type="component" value="Chromosome"/>
</dbReference>
<evidence type="ECO:0000313" key="4">
    <source>
        <dbReference type="EMBL" id="ANU25477.1"/>
    </source>
</evidence>
<sequence length="230" mass="26833">MRKISPGERRIMRRSYTVKIIDTIRIEGFLTLTIQDLAYLMGISRASLYNFFASKEDIILELTEIYIEYITRTNEFISNPRYSYKQRLPAVFEQTVFCAVYSSEIYLSQLKCTCPELYEQILNLTKKRMATLHAFYENGMSDGDFTSLNSLLIIEQDEAALESILNSTFLVDKGILLENSMYDYYEIMKYRCFTKPSIDPGKDPYIDKAVRVIVEQLSKNKKISARKNSR</sequence>
<organism evidence="4 5">
    <name type="scientific">Planococcus versutus</name>
    <dbReference type="NCBI Taxonomy" id="1302659"/>
    <lineage>
        <taxon>Bacteria</taxon>
        <taxon>Bacillati</taxon>
        <taxon>Bacillota</taxon>
        <taxon>Bacilli</taxon>
        <taxon>Bacillales</taxon>
        <taxon>Caryophanaceae</taxon>
        <taxon>Planococcus</taxon>
    </lineage>
</organism>
<dbReference type="SUPFAM" id="SSF46689">
    <property type="entry name" value="Homeodomain-like"/>
    <property type="match status" value="1"/>
</dbReference>
<feature type="domain" description="HTH tetR-type" evidence="3">
    <location>
        <begin position="10"/>
        <end position="70"/>
    </location>
</feature>